<dbReference type="WBParaSite" id="maker-unitig_43827-snap-gene-0.2-mRNA-1">
    <property type="protein sequence ID" value="maker-unitig_43827-snap-gene-0.2-mRNA-1"/>
    <property type="gene ID" value="maker-unitig_43827-snap-gene-0.2"/>
</dbReference>
<dbReference type="AlphaFoldDB" id="A0A1I8FQP5"/>
<reference evidence="2" key="1">
    <citation type="submission" date="2016-11" db="UniProtKB">
        <authorList>
            <consortium name="WormBaseParasite"/>
        </authorList>
    </citation>
    <scope>IDENTIFICATION</scope>
</reference>
<protein>
    <submittedName>
        <fullName evidence="2">Reverse transcriptase domain-containing protein</fullName>
    </submittedName>
</protein>
<evidence type="ECO:0000313" key="1">
    <source>
        <dbReference type="Proteomes" id="UP000095280"/>
    </source>
</evidence>
<proteinExistence type="predicted"/>
<dbReference type="Proteomes" id="UP000095280">
    <property type="component" value="Unplaced"/>
</dbReference>
<accession>A0A1I8FQP5</accession>
<organism evidence="1 2">
    <name type="scientific">Macrostomum lignano</name>
    <dbReference type="NCBI Taxonomy" id="282301"/>
    <lineage>
        <taxon>Eukaryota</taxon>
        <taxon>Metazoa</taxon>
        <taxon>Spiralia</taxon>
        <taxon>Lophotrochozoa</taxon>
        <taxon>Platyhelminthes</taxon>
        <taxon>Rhabditophora</taxon>
        <taxon>Macrostomorpha</taxon>
        <taxon>Macrostomida</taxon>
        <taxon>Macrostomidae</taxon>
        <taxon>Macrostomum</taxon>
    </lineage>
</organism>
<evidence type="ECO:0000313" key="2">
    <source>
        <dbReference type="WBParaSite" id="maker-unitig_43827-snap-gene-0.2-mRNA-1"/>
    </source>
</evidence>
<sequence length="414" mass="46730">HRSMENPDDKYKILIAATFRAVQRRAPGHRLRLLQALWCFSADFTYTAGLRTAGRGAWAAFWACVSSVRAGQLQAQVQALRPGGNRKTCRTEQCLQQAAYLTKIMNATAPIRAMISTNTRAAIMTKCCLMITGFGLHLRVLNKTDHGGLGNYLLGRSLDTASVDLMFRTHQDIYKRFVKEVAELLIRGDRKMNVPIRPQVVETFASDVLYDKISGQYQGGNVSSEVYMDKLNTLLTPDEEQQHSGITTVPVSNSTRGIRDIPLANTLFEHLRKAARDGIDKSVGWTTITKRLAKQRRYSKSVGYQTERLVVGLSSERVHQRVTCLRDSLRELLEYYEQDAAGRLCLRRKREQKIKDLLKNSVNWTAVEIGAIKSARRAFDVHKNDVDSTHVRLPVYDNTRGADVLHLYAQVSCD</sequence>
<keyword evidence="1" id="KW-1185">Reference proteome</keyword>
<name>A0A1I8FQP5_9PLAT</name>